<dbReference type="Pfam" id="PF03646">
    <property type="entry name" value="FlaG"/>
    <property type="match status" value="1"/>
</dbReference>
<dbReference type="EMBL" id="BEXB01000037">
    <property type="protein sequence ID" value="GAY78000.1"/>
    <property type="molecule type" value="Genomic_DNA"/>
</dbReference>
<reference evidence="2 3" key="1">
    <citation type="submission" date="2017-11" db="EMBL/GenBank/DDBJ databases">
        <title>Draft Genome Sequence of Sporolactobacillus inulinus NBRC 111894 Isolated from Koso, a Japanese Sugar-Vegetable Fermented Beverage.</title>
        <authorList>
            <person name="Chiou T.Y."/>
            <person name="Oshima K."/>
            <person name="Suda W."/>
            <person name="Hattori M."/>
            <person name="Takahashi T."/>
        </authorList>
    </citation>
    <scope>NUCLEOTIDE SEQUENCE [LARGE SCALE GENOMIC DNA]</scope>
    <source>
        <strain evidence="2 3">NBRC111894</strain>
    </source>
</reference>
<protein>
    <recommendedName>
        <fullName evidence="4">Flagellar protein FlaG</fullName>
    </recommendedName>
</protein>
<dbReference type="AlphaFoldDB" id="A0A4Y1ZGB8"/>
<dbReference type="SUPFAM" id="SSF160214">
    <property type="entry name" value="FlaG-like"/>
    <property type="match status" value="1"/>
</dbReference>
<organism evidence="2 3">
    <name type="scientific">Sporolactobacillus inulinus</name>
    <dbReference type="NCBI Taxonomy" id="2078"/>
    <lineage>
        <taxon>Bacteria</taxon>
        <taxon>Bacillati</taxon>
        <taxon>Bacillota</taxon>
        <taxon>Bacilli</taxon>
        <taxon>Bacillales</taxon>
        <taxon>Sporolactobacillaceae</taxon>
        <taxon>Sporolactobacillus</taxon>
    </lineage>
</organism>
<dbReference type="InterPro" id="IPR005186">
    <property type="entry name" value="FlaG"/>
</dbReference>
<dbReference type="InterPro" id="IPR035924">
    <property type="entry name" value="FlaG-like_sf"/>
</dbReference>
<comment type="caution">
    <text evidence="2">The sequence shown here is derived from an EMBL/GenBank/DDBJ whole genome shotgun (WGS) entry which is preliminary data.</text>
</comment>
<dbReference type="PANTHER" id="PTHR37166:SF1">
    <property type="entry name" value="PROTEIN FLAG"/>
    <property type="match status" value="1"/>
</dbReference>
<dbReference type="Gene3D" id="3.30.160.170">
    <property type="entry name" value="FlaG-like"/>
    <property type="match status" value="1"/>
</dbReference>
<dbReference type="Proteomes" id="UP000319716">
    <property type="component" value="Unassembled WGS sequence"/>
</dbReference>
<evidence type="ECO:0000313" key="2">
    <source>
        <dbReference type="EMBL" id="GAY78000.1"/>
    </source>
</evidence>
<evidence type="ECO:0000256" key="1">
    <source>
        <dbReference type="SAM" id="MobiDB-lite"/>
    </source>
</evidence>
<evidence type="ECO:0000313" key="3">
    <source>
        <dbReference type="Proteomes" id="UP000319716"/>
    </source>
</evidence>
<proteinExistence type="predicted"/>
<accession>A0A4Y1ZGB8</accession>
<feature type="region of interest" description="Disordered" evidence="1">
    <location>
        <begin position="1"/>
        <end position="21"/>
    </location>
</feature>
<gene>
    <name evidence="2" type="ORF">NBRC111894_3554</name>
</gene>
<dbReference type="PANTHER" id="PTHR37166">
    <property type="entry name" value="PROTEIN FLAG"/>
    <property type="match status" value="1"/>
</dbReference>
<evidence type="ECO:0008006" key="4">
    <source>
        <dbReference type="Google" id="ProtNLM"/>
    </source>
</evidence>
<sequence length="120" mass="13655">MDVSAGSINVNTSSMQQDQLSKVTNQNQLALDKSQLQSADKQINTLSKNQVEKLVDEANKILQSDVTELKYVYFEKLQTYYVQVQDMNTHQVIREIPPKKFMEMYAAIAEKLGLIVNDQA</sequence>
<name>A0A4Y1ZGB8_9BACL</name>
<dbReference type="RefSeq" id="WP_262393197.1">
    <property type="nucleotide sequence ID" value="NZ_BEXB01000037.1"/>
</dbReference>